<reference evidence="4 5" key="1">
    <citation type="submission" date="2023-08" db="EMBL/GenBank/DDBJ databases">
        <title>Black Yeasts Isolated from many extreme environments.</title>
        <authorList>
            <person name="Coleine C."/>
            <person name="Stajich J.E."/>
            <person name="Selbmann L."/>
        </authorList>
    </citation>
    <scope>NUCLEOTIDE SEQUENCE [LARGE SCALE GENOMIC DNA]</scope>
    <source>
        <strain evidence="4 5">CCFEE 5885</strain>
    </source>
</reference>
<dbReference type="SUPFAM" id="SSF57903">
    <property type="entry name" value="FYVE/PHD zinc finger"/>
    <property type="match status" value="1"/>
</dbReference>
<feature type="compositionally biased region" description="Polar residues" evidence="2">
    <location>
        <begin position="197"/>
        <end position="206"/>
    </location>
</feature>
<feature type="compositionally biased region" description="Low complexity" evidence="2">
    <location>
        <begin position="265"/>
        <end position="277"/>
    </location>
</feature>
<evidence type="ECO:0000313" key="4">
    <source>
        <dbReference type="EMBL" id="KAK5096502.1"/>
    </source>
</evidence>
<keyword evidence="5" id="KW-1185">Reference proteome</keyword>
<feature type="region of interest" description="Disordered" evidence="2">
    <location>
        <begin position="192"/>
        <end position="326"/>
    </location>
</feature>
<keyword evidence="1" id="KW-0862">Zinc</keyword>
<sequence length="367" mass="40015">MSELWKIVQKLLLDGRRGRGKARQRCQEANPSQGRIASGMLPTEDELREFEASYAGPQSAELMERYSAWCTGAAERNKNCLVCLNSTRQEPKSLLCATCPRVMHLACLNTRVAHGGHKMHCPLCIKRRWHLIRPVTPGRREDQSADDFQMKRVRRYYRWHRYNCEHIDNWQKLHDDGSLDSDRKLLIDMGAAKVKTKQQPTSTSGNGAADGVEYGHGAHPSHSHGGEAAEYYNPDASRLETERASKTTHSLRGAHTAREGQRKLAPSASSSRPASSRQNSIRLVQPDNAAVSSTSKPNSRAPSSVRSSSTSSDVASKPESSVVKSALESGLTGLSKIASSAVSNSLVSGVADTNLSASKHSNAATSA</sequence>
<dbReference type="Proteomes" id="UP001345013">
    <property type="component" value="Unassembled WGS sequence"/>
</dbReference>
<evidence type="ECO:0000256" key="2">
    <source>
        <dbReference type="SAM" id="MobiDB-lite"/>
    </source>
</evidence>
<gene>
    <name evidence="4" type="ORF">LTR24_002568</name>
</gene>
<dbReference type="PROSITE" id="PS50089">
    <property type="entry name" value="ZF_RING_2"/>
    <property type="match status" value="1"/>
</dbReference>
<organism evidence="4 5">
    <name type="scientific">Lithohypha guttulata</name>
    <dbReference type="NCBI Taxonomy" id="1690604"/>
    <lineage>
        <taxon>Eukaryota</taxon>
        <taxon>Fungi</taxon>
        <taxon>Dikarya</taxon>
        <taxon>Ascomycota</taxon>
        <taxon>Pezizomycotina</taxon>
        <taxon>Eurotiomycetes</taxon>
        <taxon>Chaetothyriomycetidae</taxon>
        <taxon>Chaetothyriales</taxon>
        <taxon>Trichomeriaceae</taxon>
        <taxon>Lithohypha</taxon>
    </lineage>
</organism>
<feature type="compositionally biased region" description="Low complexity" evidence="2">
    <location>
        <begin position="299"/>
        <end position="315"/>
    </location>
</feature>
<name>A0ABR0KIH8_9EURO</name>
<keyword evidence="1" id="KW-0863">Zinc-finger</keyword>
<dbReference type="InterPro" id="IPR001841">
    <property type="entry name" value="Znf_RING"/>
</dbReference>
<dbReference type="Gene3D" id="3.30.40.10">
    <property type="entry name" value="Zinc/RING finger domain, C3HC4 (zinc finger)"/>
    <property type="match status" value="1"/>
</dbReference>
<keyword evidence="1" id="KW-0479">Metal-binding</keyword>
<evidence type="ECO:0000259" key="3">
    <source>
        <dbReference type="PROSITE" id="PS50089"/>
    </source>
</evidence>
<accession>A0ABR0KIH8</accession>
<feature type="domain" description="RING-type" evidence="3">
    <location>
        <begin position="80"/>
        <end position="124"/>
    </location>
</feature>
<dbReference type="CDD" id="cd15489">
    <property type="entry name" value="PHD_SF"/>
    <property type="match status" value="1"/>
</dbReference>
<evidence type="ECO:0000313" key="5">
    <source>
        <dbReference type="Proteomes" id="UP001345013"/>
    </source>
</evidence>
<protein>
    <recommendedName>
        <fullName evidence="3">RING-type domain-containing protein</fullName>
    </recommendedName>
</protein>
<dbReference type="EMBL" id="JAVRRG010000022">
    <property type="protein sequence ID" value="KAK5096502.1"/>
    <property type="molecule type" value="Genomic_DNA"/>
</dbReference>
<comment type="caution">
    <text evidence="4">The sequence shown here is derived from an EMBL/GenBank/DDBJ whole genome shotgun (WGS) entry which is preliminary data.</text>
</comment>
<evidence type="ECO:0000256" key="1">
    <source>
        <dbReference type="PROSITE-ProRule" id="PRU00175"/>
    </source>
</evidence>
<dbReference type="InterPro" id="IPR011011">
    <property type="entry name" value="Znf_FYVE_PHD"/>
</dbReference>
<dbReference type="InterPro" id="IPR013083">
    <property type="entry name" value="Znf_RING/FYVE/PHD"/>
</dbReference>
<proteinExistence type="predicted"/>